<accession>A0A820F490</accession>
<organism evidence="3 4">
    <name type="scientific">Rotaria sordida</name>
    <dbReference type="NCBI Taxonomy" id="392033"/>
    <lineage>
        <taxon>Eukaryota</taxon>
        <taxon>Metazoa</taxon>
        <taxon>Spiralia</taxon>
        <taxon>Gnathifera</taxon>
        <taxon>Rotifera</taxon>
        <taxon>Eurotatoria</taxon>
        <taxon>Bdelloidea</taxon>
        <taxon>Philodinida</taxon>
        <taxon>Philodinidae</taxon>
        <taxon>Rotaria</taxon>
    </lineage>
</organism>
<reference evidence="3" key="1">
    <citation type="submission" date="2021-02" db="EMBL/GenBank/DDBJ databases">
        <authorList>
            <person name="Nowell W R."/>
        </authorList>
    </citation>
    <scope>NUCLEOTIDE SEQUENCE</scope>
</reference>
<proteinExistence type="predicted"/>
<dbReference type="SUPFAM" id="SSF52025">
    <property type="entry name" value="PA domain"/>
    <property type="match status" value="1"/>
</dbReference>
<feature type="non-terminal residue" evidence="3">
    <location>
        <position position="1"/>
    </location>
</feature>
<dbReference type="Gene3D" id="3.50.30.30">
    <property type="match status" value="1"/>
</dbReference>
<dbReference type="Proteomes" id="UP000663874">
    <property type="component" value="Unassembled WGS sequence"/>
</dbReference>
<evidence type="ECO:0000259" key="2">
    <source>
        <dbReference type="Pfam" id="PF02225"/>
    </source>
</evidence>
<dbReference type="Pfam" id="PF02225">
    <property type="entry name" value="PA"/>
    <property type="match status" value="1"/>
</dbReference>
<keyword evidence="1" id="KW-0472">Membrane</keyword>
<dbReference type="EMBL" id="CAJOBE010023626">
    <property type="protein sequence ID" value="CAF4257997.1"/>
    <property type="molecule type" value="Genomic_DNA"/>
</dbReference>
<dbReference type="InterPro" id="IPR046450">
    <property type="entry name" value="PA_dom_sf"/>
</dbReference>
<evidence type="ECO:0000256" key="1">
    <source>
        <dbReference type="SAM" id="Phobius"/>
    </source>
</evidence>
<name>A0A820F490_9BILA</name>
<comment type="caution">
    <text evidence="3">The sequence shown here is derived from an EMBL/GenBank/DDBJ whole genome shotgun (WGS) entry which is preliminary data.</text>
</comment>
<feature type="domain" description="PA" evidence="2">
    <location>
        <begin position="88"/>
        <end position="138"/>
    </location>
</feature>
<evidence type="ECO:0000313" key="3">
    <source>
        <dbReference type="EMBL" id="CAF4257997.1"/>
    </source>
</evidence>
<feature type="transmembrane region" description="Helical" evidence="1">
    <location>
        <begin position="20"/>
        <end position="38"/>
    </location>
</feature>
<gene>
    <name evidence="3" type="ORF">FNK824_LOCUS38935</name>
</gene>
<dbReference type="AlphaFoldDB" id="A0A820F490"/>
<keyword evidence="1" id="KW-1133">Transmembrane helix</keyword>
<dbReference type="InterPro" id="IPR003137">
    <property type="entry name" value="PA_domain"/>
</dbReference>
<keyword evidence="1" id="KW-0812">Transmembrane</keyword>
<sequence>KNKELYRRPGKNMINYQHSFLTNFINTLLLYIIFYPKLIHSEMTAVITYEYYSLSSNYSNITYENQTNGVVSINGSRMHVLKGPAFTLVDSNGKYDGCHQANNTLNYSNGVAIIQRGGNCTFSVKITRAKQYGAAGNLCIDCCNRYNVT</sequence>
<protein>
    <recommendedName>
        <fullName evidence="2">PA domain-containing protein</fullName>
    </recommendedName>
</protein>
<evidence type="ECO:0000313" key="4">
    <source>
        <dbReference type="Proteomes" id="UP000663874"/>
    </source>
</evidence>